<reference evidence="2 3" key="1">
    <citation type="submission" date="2020-02" db="EMBL/GenBank/DDBJ databases">
        <authorList>
            <person name="Ferguson B K."/>
        </authorList>
    </citation>
    <scope>NUCLEOTIDE SEQUENCE [LARGE SCALE GENOMIC DNA]</scope>
</reference>
<name>A0A6H5GQP1_9HEMI</name>
<proteinExistence type="predicted"/>
<feature type="region of interest" description="Disordered" evidence="1">
    <location>
        <begin position="1"/>
        <end position="55"/>
    </location>
</feature>
<evidence type="ECO:0000256" key="1">
    <source>
        <dbReference type="SAM" id="MobiDB-lite"/>
    </source>
</evidence>
<evidence type="ECO:0000313" key="3">
    <source>
        <dbReference type="Proteomes" id="UP000479000"/>
    </source>
</evidence>
<protein>
    <submittedName>
        <fullName evidence="2">Uncharacterized protein</fullName>
    </submittedName>
</protein>
<keyword evidence="3" id="KW-1185">Reference proteome</keyword>
<accession>A0A6H5GQP1</accession>
<gene>
    <name evidence="2" type="ORF">NTEN_LOCUS10725</name>
</gene>
<dbReference type="AlphaFoldDB" id="A0A6H5GQP1"/>
<sequence>MNGRPAGEANGTRGPHSSSRVLLAPRNVTYGGPRPPPHAALGGPLPFPRPTAAHRRAQGRRSYSYAAQKMGKGVLNKSNVTIRDFVGTSESQRLHRRASCSFMPPKAPVGPIQRLLEQVSTYPGVGLFFQTRSVQLVRPGGWWHRLPFSSFKFQQMAPCAGTYQT</sequence>
<evidence type="ECO:0000313" key="2">
    <source>
        <dbReference type="EMBL" id="CAB0005248.1"/>
    </source>
</evidence>
<organism evidence="2 3">
    <name type="scientific">Nesidiocoris tenuis</name>
    <dbReference type="NCBI Taxonomy" id="355587"/>
    <lineage>
        <taxon>Eukaryota</taxon>
        <taxon>Metazoa</taxon>
        <taxon>Ecdysozoa</taxon>
        <taxon>Arthropoda</taxon>
        <taxon>Hexapoda</taxon>
        <taxon>Insecta</taxon>
        <taxon>Pterygota</taxon>
        <taxon>Neoptera</taxon>
        <taxon>Paraneoptera</taxon>
        <taxon>Hemiptera</taxon>
        <taxon>Heteroptera</taxon>
        <taxon>Panheteroptera</taxon>
        <taxon>Cimicomorpha</taxon>
        <taxon>Miridae</taxon>
        <taxon>Dicyphina</taxon>
        <taxon>Nesidiocoris</taxon>
    </lineage>
</organism>
<dbReference type="EMBL" id="CADCXU010016069">
    <property type="protein sequence ID" value="CAB0005248.1"/>
    <property type="molecule type" value="Genomic_DNA"/>
</dbReference>
<dbReference type="Proteomes" id="UP000479000">
    <property type="component" value="Unassembled WGS sequence"/>
</dbReference>